<dbReference type="RefSeq" id="WP_345102438.1">
    <property type="nucleotide sequence ID" value="NZ_BAABCV010000004.1"/>
</dbReference>
<comment type="caution">
    <text evidence="3">The sequence shown here is derived from an EMBL/GenBank/DDBJ whole genome shotgun (WGS) entry which is preliminary data.</text>
</comment>
<feature type="chain" id="PRO_5046611332" description="3-keto-alpha-glucoside-1,2-lyase/3-keto-2-hydroxy-glucal hydratase domain-containing protein" evidence="1">
    <location>
        <begin position="29"/>
        <end position="231"/>
    </location>
</feature>
<dbReference type="EMBL" id="BAABCV010000004">
    <property type="protein sequence ID" value="GAA4093548.1"/>
    <property type="molecule type" value="Genomic_DNA"/>
</dbReference>
<proteinExistence type="predicted"/>
<accession>A0ABP7WPB2</accession>
<name>A0ABP7WPB2_9SPHI</name>
<evidence type="ECO:0000313" key="3">
    <source>
        <dbReference type="EMBL" id="GAA4093548.1"/>
    </source>
</evidence>
<gene>
    <name evidence="3" type="ORF">GCM10022392_15050</name>
</gene>
<dbReference type="Pfam" id="PF06439">
    <property type="entry name" value="3keto-disac_hyd"/>
    <property type="match status" value="1"/>
</dbReference>
<keyword evidence="4" id="KW-1185">Reference proteome</keyword>
<feature type="signal peptide" evidence="1">
    <location>
        <begin position="1"/>
        <end position="28"/>
    </location>
</feature>
<evidence type="ECO:0000313" key="4">
    <source>
        <dbReference type="Proteomes" id="UP001500841"/>
    </source>
</evidence>
<organism evidence="3 4">
    <name type="scientific">Mucilaginibacter panaciglaebae</name>
    <dbReference type="NCBI Taxonomy" id="502331"/>
    <lineage>
        <taxon>Bacteria</taxon>
        <taxon>Pseudomonadati</taxon>
        <taxon>Bacteroidota</taxon>
        <taxon>Sphingobacteriia</taxon>
        <taxon>Sphingobacteriales</taxon>
        <taxon>Sphingobacteriaceae</taxon>
        <taxon>Mucilaginibacter</taxon>
    </lineage>
</organism>
<evidence type="ECO:0000256" key="1">
    <source>
        <dbReference type="SAM" id="SignalP"/>
    </source>
</evidence>
<protein>
    <recommendedName>
        <fullName evidence="2">3-keto-alpha-glucoside-1,2-lyase/3-keto-2-hydroxy-glucal hydratase domain-containing protein</fullName>
    </recommendedName>
</protein>
<reference evidence="4" key="1">
    <citation type="journal article" date="2019" name="Int. J. Syst. Evol. Microbiol.">
        <title>The Global Catalogue of Microorganisms (GCM) 10K type strain sequencing project: providing services to taxonomists for standard genome sequencing and annotation.</title>
        <authorList>
            <consortium name="The Broad Institute Genomics Platform"/>
            <consortium name="The Broad Institute Genome Sequencing Center for Infectious Disease"/>
            <person name="Wu L."/>
            <person name="Ma J."/>
        </authorList>
    </citation>
    <scope>NUCLEOTIDE SEQUENCE [LARGE SCALE GENOMIC DNA]</scope>
    <source>
        <strain evidence="4">JCM 17085</strain>
    </source>
</reference>
<dbReference type="Gene3D" id="2.60.120.560">
    <property type="entry name" value="Exo-inulinase, domain 1"/>
    <property type="match status" value="1"/>
</dbReference>
<keyword evidence="1" id="KW-0732">Signal</keyword>
<feature type="domain" description="3-keto-alpha-glucoside-1,2-lyase/3-keto-2-hydroxy-glucal hydratase" evidence="2">
    <location>
        <begin position="45"/>
        <end position="213"/>
    </location>
</feature>
<sequence length="231" mass="25673">MYHNYRKAATAVTCTLLVTTLHISTALAQRDTTAQKITMPADGKLINDKPIGQGWVNMLDLKKLNLQPEFWKLNNGVLHGDCSNQTENHNSYSKKIFSDFEVNILVKMGGDENANSGVCLRVHPDNFSKATGYQIDMAKGAWGSLSEEGRAGMLQRYPGKASAKLIKANDYNHYYIKARGHHIEAWLNGVKTVDSDYEGAFLDGNIGIQLARGPKHTTVDVKGFYVRELNL</sequence>
<dbReference type="Proteomes" id="UP001500841">
    <property type="component" value="Unassembled WGS sequence"/>
</dbReference>
<evidence type="ECO:0000259" key="2">
    <source>
        <dbReference type="Pfam" id="PF06439"/>
    </source>
</evidence>
<dbReference type="InterPro" id="IPR010496">
    <property type="entry name" value="AL/BT2_dom"/>
</dbReference>